<keyword evidence="3" id="KW-1185">Reference proteome</keyword>
<dbReference type="EMBL" id="BTSX01000048">
    <property type="protein sequence ID" value="GMT08260.1"/>
    <property type="molecule type" value="Genomic_DNA"/>
</dbReference>
<feature type="non-terminal residue" evidence="2">
    <location>
        <position position="1"/>
    </location>
</feature>
<gene>
    <name evidence="1" type="ORF">PENTCL1PPCAC_10705</name>
    <name evidence="2" type="ORF">PENTCL1PPCAC_30434</name>
</gene>
<comment type="caution">
    <text evidence="2">The sequence shown here is derived from an EMBL/GenBank/DDBJ whole genome shotgun (WGS) entry which is preliminary data.</text>
</comment>
<organism evidence="2 3">
    <name type="scientific">Pristionchus entomophagus</name>
    <dbReference type="NCBI Taxonomy" id="358040"/>
    <lineage>
        <taxon>Eukaryota</taxon>
        <taxon>Metazoa</taxon>
        <taxon>Ecdysozoa</taxon>
        <taxon>Nematoda</taxon>
        <taxon>Chromadorea</taxon>
        <taxon>Rhabditida</taxon>
        <taxon>Rhabditina</taxon>
        <taxon>Diplogasteromorpha</taxon>
        <taxon>Diplogasteroidea</taxon>
        <taxon>Neodiplogasteridae</taxon>
        <taxon>Pristionchus</taxon>
    </lineage>
</organism>
<reference evidence="2" key="1">
    <citation type="submission" date="2023-10" db="EMBL/GenBank/DDBJ databases">
        <title>Genome assembly of Pristionchus species.</title>
        <authorList>
            <person name="Yoshida K."/>
            <person name="Sommer R.J."/>
        </authorList>
    </citation>
    <scope>NUCLEOTIDE SEQUENCE</scope>
    <source>
        <strain evidence="2">RS0144</strain>
    </source>
</reference>
<dbReference type="Proteomes" id="UP001432027">
    <property type="component" value="Unassembled WGS sequence"/>
</dbReference>
<evidence type="ECO:0000313" key="2">
    <source>
        <dbReference type="EMBL" id="GMT08260.1"/>
    </source>
</evidence>
<accession>A0AAV5UPU5</accession>
<evidence type="ECO:0000313" key="1">
    <source>
        <dbReference type="EMBL" id="GMS88530.1"/>
    </source>
</evidence>
<sequence length="71" mass="8027">STGSFLLTTWKEWSPLEFVPSSTFSRSTSPTPTTRLLLAGPPWPYARPSDWLIGDARRHLQETKTHKSSLL</sequence>
<dbReference type="EMBL" id="BTSX01000003">
    <property type="protein sequence ID" value="GMS88530.1"/>
    <property type="molecule type" value="Genomic_DNA"/>
</dbReference>
<protein>
    <submittedName>
        <fullName evidence="2">Uncharacterized protein</fullName>
    </submittedName>
</protein>
<name>A0AAV5UPU5_9BILA</name>
<feature type="non-terminal residue" evidence="2">
    <location>
        <position position="71"/>
    </location>
</feature>
<evidence type="ECO:0000313" key="3">
    <source>
        <dbReference type="Proteomes" id="UP001432027"/>
    </source>
</evidence>
<dbReference type="AlphaFoldDB" id="A0AAV5UPU5"/>
<proteinExistence type="predicted"/>